<protein>
    <recommendedName>
        <fullName evidence="1">CWF21 domain-containing protein</fullName>
    </recommendedName>
</protein>
<organism evidence="2 3">
    <name type="scientific">Cotesia congregata</name>
    <name type="common">Parasitoid wasp</name>
    <name type="synonym">Apanteles congregatus</name>
    <dbReference type="NCBI Taxonomy" id="51543"/>
    <lineage>
        <taxon>Eukaryota</taxon>
        <taxon>Metazoa</taxon>
        <taxon>Ecdysozoa</taxon>
        <taxon>Arthropoda</taxon>
        <taxon>Hexapoda</taxon>
        <taxon>Insecta</taxon>
        <taxon>Pterygota</taxon>
        <taxon>Neoptera</taxon>
        <taxon>Endopterygota</taxon>
        <taxon>Hymenoptera</taxon>
        <taxon>Apocrita</taxon>
        <taxon>Ichneumonoidea</taxon>
        <taxon>Braconidae</taxon>
        <taxon>Microgastrinae</taxon>
        <taxon>Cotesia</taxon>
    </lineage>
</organism>
<evidence type="ECO:0000313" key="3">
    <source>
        <dbReference type="Proteomes" id="UP000786811"/>
    </source>
</evidence>
<name>A0A8J2HEV6_COTCN</name>
<accession>A0A8J2HEV6</accession>
<dbReference type="OrthoDB" id="10267305at2759"/>
<dbReference type="Pfam" id="PF08312">
    <property type="entry name" value="cwf21"/>
    <property type="match status" value="1"/>
</dbReference>
<keyword evidence="3" id="KW-1185">Reference proteome</keyword>
<dbReference type="InterPro" id="IPR013170">
    <property type="entry name" value="mRNA_splic_Cwf21_dom"/>
</dbReference>
<evidence type="ECO:0000313" key="2">
    <source>
        <dbReference type="EMBL" id="CAG5089355.1"/>
    </source>
</evidence>
<evidence type="ECO:0000259" key="1">
    <source>
        <dbReference type="Pfam" id="PF08312"/>
    </source>
</evidence>
<feature type="domain" description="CWF21" evidence="1">
    <location>
        <begin position="1"/>
        <end position="26"/>
    </location>
</feature>
<feature type="non-terminal residue" evidence="2">
    <location>
        <position position="1"/>
    </location>
</feature>
<sequence>DNLEDKGYTASEIKEKISQYREILMDNGSKPPPVPTDEFGRVMSVSIVLTNKKKSKSLTDSPGTDLGMIINLGW</sequence>
<dbReference type="Proteomes" id="UP000786811">
    <property type="component" value="Unassembled WGS sequence"/>
</dbReference>
<gene>
    <name evidence="2" type="ORF">HICCMSTLAB_LOCUS5204</name>
</gene>
<dbReference type="AlphaFoldDB" id="A0A8J2HEV6"/>
<reference evidence="2" key="1">
    <citation type="submission" date="2021-04" db="EMBL/GenBank/DDBJ databases">
        <authorList>
            <person name="Chebbi M.A.C M."/>
        </authorList>
    </citation>
    <scope>NUCLEOTIDE SEQUENCE</scope>
</reference>
<comment type="caution">
    <text evidence="2">The sequence shown here is derived from an EMBL/GenBank/DDBJ whole genome shotgun (WGS) entry which is preliminary data.</text>
</comment>
<dbReference type="EMBL" id="CAJNRD030001119">
    <property type="protein sequence ID" value="CAG5089355.1"/>
    <property type="molecule type" value="Genomic_DNA"/>
</dbReference>
<proteinExistence type="predicted"/>
<dbReference type="GO" id="GO:0005634">
    <property type="term" value="C:nucleus"/>
    <property type="evidence" value="ECO:0007669"/>
    <property type="project" value="UniProtKB-ARBA"/>
</dbReference>